<dbReference type="RefSeq" id="WP_179632505.1">
    <property type="nucleotide sequence ID" value="NZ_JACCFH010000001.1"/>
</dbReference>
<keyword evidence="4" id="KW-1185">Reference proteome</keyword>
<dbReference type="EMBL" id="JACCFH010000001">
    <property type="protein sequence ID" value="NYG31519.1"/>
    <property type="molecule type" value="Genomic_DNA"/>
</dbReference>
<dbReference type="InterPro" id="IPR019432">
    <property type="entry name" value="Acyltransferase_MbtK/IucB-like"/>
</dbReference>
<feature type="domain" description="Acyltransferase MbtK/IucB-like conserved" evidence="2">
    <location>
        <begin position="21"/>
        <end position="68"/>
    </location>
</feature>
<dbReference type="GO" id="GO:0016410">
    <property type="term" value="F:N-acyltransferase activity"/>
    <property type="evidence" value="ECO:0007669"/>
    <property type="project" value="TreeGrafter"/>
</dbReference>
<evidence type="ECO:0000256" key="1">
    <source>
        <dbReference type="ARBA" id="ARBA00004924"/>
    </source>
</evidence>
<dbReference type="InterPro" id="IPR016181">
    <property type="entry name" value="Acyl_CoA_acyltransferase"/>
</dbReference>
<proteinExistence type="predicted"/>
<gene>
    <name evidence="3" type="ORF">BDD16_000505</name>
</gene>
<dbReference type="Proteomes" id="UP000518288">
    <property type="component" value="Unassembled WGS sequence"/>
</dbReference>
<dbReference type="Gene3D" id="3.40.630.30">
    <property type="match status" value="1"/>
</dbReference>
<name>A0A7Y9QVR0_9BURK</name>
<comment type="caution">
    <text evidence="3">The sequence shown here is derived from an EMBL/GenBank/DDBJ whole genome shotgun (WGS) entry which is preliminary data.</text>
</comment>
<sequence length="227" mass="25691">MSAPSTPLEVPFGPSGTVVLRKMVLDEDAPLLHDWFSRDYARFWGLQGKTVAEIREKFAGIEASGTCDVIFGILASTGERLFMFQSYDVNADDLRRFYPVLQGDRGFHLMLGPVEKPLPAAAYYTFQAIAAWIFRDPSVQRLVGEPDIRNRKVLLRLVQAGFDFGRVIHLPYKTAVMIYLSRASFEAARGLPPPPAPTQSPMDGWRLKYHLLVSRIGRRIGLIERHW</sequence>
<protein>
    <recommendedName>
        <fullName evidence="2">Acyltransferase MbtK/IucB-like conserved domain-containing protein</fullName>
    </recommendedName>
</protein>
<organism evidence="3 4">
    <name type="scientific">Sphaerotilus montanus</name>
    <dbReference type="NCBI Taxonomy" id="522889"/>
    <lineage>
        <taxon>Bacteria</taxon>
        <taxon>Pseudomonadati</taxon>
        <taxon>Pseudomonadota</taxon>
        <taxon>Betaproteobacteria</taxon>
        <taxon>Burkholderiales</taxon>
        <taxon>Sphaerotilaceae</taxon>
        <taxon>Sphaerotilus</taxon>
    </lineage>
</organism>
<reference evidence="3 4" key="1">
    <citation type="submission" date="2020-07" db="EMBL/GenBank/DDBJ databases">
        <title>Genomic Encyclopedia of Archaeal and Bacterial Type Strains, Phase II (KMG-II): from individual species to whole genera.</title>
        <authorList>
            <person name="Goeker M."/>
        </authorList>
    </citation>
    <scope>NUCLEOTIDE SEQUENCE [LARGE SCALE GENOMIC DNA]</scope>
    <source>
        <strain evidence="3 4">DSM 21226</strain>
    </source>
</reference>
<dbReference type="PANTHER" id="PTHR31438">
    <property type="entry name" value="LYSINE N-ACYLTRANSFERASE C17G9.06C-RELATED"/>
    <property type="match status" value="1"/>
</dbReference>
<dbReference type="SUPFAM" id="SSF55729">
    <property type="entry name" value="Acyl-CoA N-acyltransferases (Nat)"/>
    <property type="match status" value="1"/>
</dbReference>
<evidence type="ECO:0000313" key="4">
    <source>
        <dbReference type="Proteomes" id="UP000518288"/>
    </source>
</evidence>
<dbReference type="PANTHER" id="PTHR31438:SF1">
    <property type="entry name" value="LYSINE N-ACYLTRANSFERASE C17G9.06C-RELATED"/>
    <property type="match status" value="1"/>
</dbReference>
<comment type="pathway">
    <text evidence="1">Siderophore biosynthesis.</text>
</comment>
<evidence type="ECO:0000313" key="3">
    <source>
        <dbReference type="EMBL" id="NYG31519.1"/>
    </source>
</evidence>
<dbReference type="AlphaFoldDB" id="A0A7Y9QVR0"/>
<dbReference type="GO" id="GO:0019290">
    <property type="term" value="P:siderophore biosynthetic process"/>
    <property type="evidence" value="ECO:0007669"/>
    <property type="project" value="InterPro"/>
</dbReference>
<evidence type="ECO:0000259" key="2">
    <source>
        <dbReference type="SMART" id="SM01006"/>
    </source>
</evidence>
<accession>A0A7Y9QVR0</accession>
<dbReference type="SMART" id="SM01006">
    <property type="entry name" value="AlcB"/>
    <property type="match status" value="1"/>
</dbReference>
<dbReference type="Pfam" id="PF13523">
    <property type="entry name" value="Acetyltransf_8"/>
    <property type="match status" value="1"/>
</dbReference>